<protein>
    <submittedName>
        <fullName evidence="1">Uncharacterized protein</fullName>
    </submittedName>
</protein>
<gene>
    <name evidence="1" type="ORF">DMX07_10780</name>
</gene>
<evidence type="ECO:0000313" key="1">
    <source>
        <dbReference type="EMBL" id="PYB82838.1"/>
    </source>
</evidence>
<sequence>MNSINTNGGLSAFIISSDPQFPRRWVDGKEEYKTDAASKAAALEALQANYSDMQAYRDANKDKLIPVLVNGDITEYGDKKNGPGDSFLTVMRDDVFPILGDKDNVLIGLGNHGYDNNINDTADNGAAGGMLEWFPKAKPKTWLPEDQNEGDKESDDSDNNFDWRHNFYDGWTGDIWYPFSSYSYAVEKKDPSVTGTTYRFIQLNNYPEYARHFETGSFVGDEHIYNVTPSTAWLAQQLKRAGEKNQIVIVSMHQNRMSGAIRTLLESANVTLVCVGHTHGISSRIGGTANLPIVNSGASFKGTYLIAEAEGDSLNIFAVSDNDHGSKKSIGSVPLKVANSNVPQDDVGRYVVFERDDDGYIDGIAAYVSLAKSDVYYLNKDSYFNDLVESCTINRADEGTEITVYDHPGDKDMDGGDFGHYDDDYAVITIKKALTQPIKITTFEEDYEDEFISLKAHYVNGLDHKISRVSVKLKSAEVDSLPLREAKLSRDESKHQLVQKVLQGDLQLIEVAAILDIGLITMRRMVDKARRERKTG</sequence>
<dbReference type="Proteomes" id="UP000247620">
    <property type="component" value="Unassembled WGS sequence"/>
</dbReference>
<reference evidence="1 2" key="1">
    <citation type="submission" date="2018-06" db="EMBL/GenBank/DDBJ databases">
        <title>Pseudomonas diversity within urban Lake Michigan freshwaters.</title>
        <authorList>
            <person name="Batrich M."/>
            <person name="Hatzopoulos T."/>
            <person name="Putonti C."/>
        </authorList>
    </citation>
    <scope>NUCLEOTIDE SEQUENCE [LARGE SCALE GENOMIC DNA]</scope>
    <source>
        <strain evidence="1 2">LBp-160603</strain>
    </source>
</reference>
<dbReference type="Gene3D" id="3.60.21.10">
    <property type="match status" value="1"/>
</dbReference>
<dbReference type="AlphaFoldDB" id="A0A2V4HX91"/>
<dbReference type="InterPro" id="IPR029052">
    <property type="entry name" value="Metallo-depent_PP-like"/>
</dbReference>
<name>A0A2V4HX91_9PSED</name>
<organism evidence="1 2">
    <name type="scientific">Pseudomonas soli</name>
    <dbReference type="NCBI Taxonomy" id="1306993"/>
    <lineage>
        <taxon>Bacteria</taxon>
        <taxon>Pseudomonadati</taxon>
        <taxon>Pseudomonadota</taxon>
        <taxon>Gammaproteobacteria</taxon>
        <taxon>Pseudomonadales</taxon>
        <taxon>Pseudomonadaceae</taxon>
        <taxon>Pseudomonas</taxon>
    </lineage>
</organism>
<dbReference type="EMBL" id="QJRO01000005">
    <property type="protein sequence ID" value="PYB82838.1"/>
    <property type="molecule type" value="Genomic_DNA"/>
</dbReference>
<accession>A0A2V4HX91</accession>
<proteinExistence type="predicted"/>
<comment type="caution">
    <text evidence="1">The sequence shown here is derived from an EMBL/GenBank/DDBJ whole genome shotgun (WGS) entry which is preliminary data.</text>
</comment>
<dbReference type="SUPFAM" id="SSF56300">
    <property type="entry name" value="Metallo-dependent phosphatases"/>
    <property type="match status" value="1"/>
</dbReference>
<dbReference type="RefSeq" id="WP_110699912.1">
    <property type="nucleotide sequence ID" value="NZ_CP151184.1"/>
</dbReference>
<evidence type="ECO:0000313" key="2">
    <source>
        <dbReference type="Proteomes" id="UP000247620"/>
    </source>
</evidence>